<dbReference type="Proteomes" id="UP000717634">
    <property type="component" value="Unassembled WGS sequence"/>
</dbReference>
<organism evidence="1 2">
    <name type="scientific">Hymenobacter artigasi</name>
    <dbReference type="NCBI Taxonomy" id="2719616"/>
    <lineage>
        <taxon>Bacteria</taxon>
        <taxon>Pseudomonadati</taxon>
        <taxon>Bacteroidota</taxon>
        <taxon>Cytophagia</taxon>
        <taxon>Cytophagales</taxon>
        <taxon>Hymenobacteraceae</taxon>
        <taxon>Hymenobacter</taxon>
    </lineage>
</organism>
<name>A0ABX1HQQ8_9BACT</name>
<comment type="caution">
    <text evidence="1">The sequence shown here is derived from an EMBL/GenBank/DDBJ whole genome shotgun (WGS) entry which is preliminary data.</text>
</comment>
<sequence length="266" mass="30339">MLQASALHSYLTLPALYQPVSALLEMTMPKKVAILQSNYIPWKGYFDMINAVDEFIFYDEMQYTKNDWRNRNKIKTPQGSAWLTVAVRQEHLHQKINETEVFDPKWAVKHWRTLAQTYAKAPYFSQYKAELEAIYNTPDFTNLSQINVTLIRAICGWLGITTKLSWSTDYELIEGKTERLVQLVRDAGGTSYLSGPAAQDYLDTSLFDHAGIDVSWMDYSGYPEYRQLGAAPFEHGVTVLDLLFNTGPNAPQYMKTFAPQAAVPVL</sequence>
<gene>
    <name evidence="1" type="ORF">HBN54_004112</name>
</gene>
<evidence type="ECO:0000313" key="2">
    <source>
        <dbReference type="Proteomes" id="UP000717634"/>
    </source>
</evidence>
<accession>A0ABX1HQQ8</accession>
<dbReference type="EMBL" id="JAAVTK010000017">
    <property type="protein sequence ID" value="NKI91493.1"/>
    <property type="molecule type" value="Genomic_DNA"/>
</dbReference>
<dbReference type="InterPro" id="IPR014985">
    <property type="entry name" value="WbqC"/>
</dbReference>
<reference evidence="1 2" key="1">
    <citation type="submission" date="2020-03" db="EMBL/GenBank/DDBJ databases">
        <title>Genomic Encyclopedia of Type Strains, Phase IV (KMG-V): Genome sequencing to study the core and pangenomes of soil and plant-associated prokaryotes.</title>
        <authorList>
            <person name="Whitman W."/>
        </authorList>
    </citation>
    <scope>NUCLEOTIDE SEQUENCE [LARGE SCALE GENOMIC DNA]</scope>
    <source>
        <strain evidence="1 2">1B</strain>
    </source>
</reference>
<protein>
    <recommendedName>
        <fullName evidence="3">WbqC family protein</fullName>
    </recommendedName>
</protein>
<proteinExistence type="predicted"/>
<evidence type="ECO:0008006" key="3">
    <source>
        <dbReference type="Google" id="ProtNLM"/>
    </source>
</evidence>
<dbReference type="Pfam" id="PF08889">
    <property type="entry name" value="WbqC"/>
    <property type="match status" value="1"/>
</dbReference>
<evidence type="ECO:0000313" key="1">
    <source>
        <dbReference type="EMBL" id="NKI91493.1"/>
    </source>
</evidence>
<keyword evidence="2" id="KW-1185">Reference proteome</keyword>
<dbReference type="RefSeq" id="WP_235955626.1">
    <property type="nucleotide sequence ID" value="NZ_JAAVTK010000017.1"/>
</dbReference>